<dbReference type="GO" id="GO:0008783">
    <property type="term" value="F:agmatinase activity"/>
    <property type="evidence" value="ECO:0007669"/>
    <property type="project" value="TreeGrafter"/>
</dbReference>
<dbReference type="AlphaFoldDB" id="A0A0B8T859"/>
<evidence type="ECO:0000256" key="1">
    <source>
        <dbReference type="ARBA" id="ARBA00022723"/>
    </source>
</evidence>
<name>A0A0B8T859_9SPHI</name>
<evidence type="ECO:0000313" key="5">
    <source>
        <dbReference type="Proteomes" id="UP000031802"/>
    </source>
</evidence>
<evidence type="ECO:0000256" key="3">
    <source>
        <dbReference type="PROSITE-ProRule" id="PRU00742"/>
    </source>
</evidence>
<keyword evidence="1" id="KW-0479">Metal-binding</keyword>
<sequence>MHICEVCILFIPTYSMSLADFFSPISTREFCSGTDFYNSQFGKIIQAYEHTFPDLDSPDNKPQLVILGVEEERGAVNNAGTKKSANAVRKHLYNLYQGDYNVRIADLGNIQAGATIRDTYVALKTVVEELVKQDILPIIIGGGQDLTYAQYTAYEALEQRVELAIIDAKFDLDQDNAENTSLNSNTYLNHIILHQPDYLFNLSNVAYQTYLVSKESLNMYDKLFFSTMRMGMMTGKLDQAEPLIRAADILSFDIGAIRASEAPGNANANPNGLYGDEACQLTRYAGMSDKCSSIGFYEYNPTFDPMGHTGSLVAQMIWCFIDGFYNRKNDAPLIPKSAYIVYRTTLENDDYELVFVKSKKSDRWWMQVPYFGSKSVNERYYWVPCRYEDYQQAVAGDMPDLWWKTHQKLQ</sequence>
<comment type="similarity">
    <text evidence="3">Belongs to the arginase family.</text>
</comment>
<dbReference type="STRING" id="1229276.DI53_2107"/>
<dbReference type="eggNOG" id="COG0010">
    <property type="taxonomic scope" value="Bacteria"/>
</dbReference>
<accession>A0A0B8T859</accession>
<reference evidence="5" key="1">
    <citation type="submission" date="2014-04" db="EMBL/GenBank/DDBJ databases">
        <title>Whole-Genome optical mapping and complete genome sequence of Sphingobacterium deserti sp. nov., a new spaces isolated from desert in the west of China.</title>
        <authorList>
            <person name="Teng C."/>
            <person name="Zhou Z."/>
            <person name="Li X."/>
            <person name="Chen M."/>
            <person name="Lin M."/>
            <person name="Wang L."/>
            <person name="Su S."/>
            <person name="Zhang C."/>
            <person name="Zhang W."/>
        </authorList>
    </citation>
    <scope>NUCLEOTIDE SEQUENCE [LARGE SCALE GENOMIC DNA]</scope>
    <source>
        <strain evidence="5">ACCC05744</strain>
    </source>
</reference>
<dbReference type="InterPro" id="IPR023696">
    <property type="entry name" value="Ureohydrolase_dom_sf"/>
</dbReference>
<dbReference type="PANTHER" id="PTHR11358">
    <property type="entry name" value="ARGINASE/AGMATINASE"/>
    <property type="match status" value="1"/>
</dbReference>
<evidence type="ECO:0000313" key="4">
    <source>
        <dbReference type="EMBL" id="KGE14090.1"/>
    </source>
</evidence>
<dbReference type="GO" id="GO:0033389">
    <property type="term" value="P:putrescine biosynthetic process from arginine, via agmatine"/>
    <property type="evidence" value="ECO:0007669"/>
    <property type="project" value="TreeGrafter"/>
</dbReference>
<dbReference type="PANTHER" id="PTHR11358:SF26">
    <property type="entry name" value="GUANIDINO ACID HYDROLASE, MITOCHONDRIAL"/>
    <property type="match status" value="1"/>
</dbReference>
<dbReference type="EMBL" id="JJMU01000031">
    <property type="protein sequence ID" value="KGE14090.1"/>
    <property type="molecule type" value="Genomic_DNA"/>
</dbReference>
<dbReference type="InterPro" id="IPR006035">
    <property type="entry name" value="Ureohydrolase"/>
</dbReference>
<keyword evidence="5" id="KW-1185">Reference proteome</keyword>
<dbReference type="GO" id="GO:0046872">
    <property type="term" value="F:metal ion binding"/>
    <property type="evidence" value="ECO:0007669"/>
    <property type="project" value="UniProtKB-KW"/>
</dbReference>
<dbReference type="SUPFAM" id="SSF52768">
    <property type="entry name" value="Arginase/deacetylase"/>
    <property type="match status" value="1"/>
</dbReference>
<keyword evidence="2" id="KW-0378">Hydrolase</keyword>
<dbReference type="CDD" id="cd09988">
    <property type="entry name" value="Formimidoylglutamase"/>
    <property type="match status" value="1"/>
</dbReference>
<proteinExistence type="inferred from homology"/>
<gene>
    <name evidence="4" type="ORF">DI53_2107</name>
</gene>
<dbReference type="Proteomes" id="UP000031802">
    <property type="component" value="Unassembled WGS sequence"/>
</dbReference>
<dbReference type="Gene3D" id="3.40.800.10">
    <property type="entry name" value="Ureohydrolase domain"/>
    <property type="match status" value="1"/>
</dbReference>
<dbReference type="PATRIC" id="fig|1229276.3.peg.2171"/>
<reference evidence="4 5" key="2">
    <citation type="journal article" date="2015" name="PLoS ONE">
        <title>Whole-Genome Optical Mapping and Finished Genome Sequence of Sphingobacterium deserti sp. nov., a New Species Isolated from the Western Desert of China.</title>
        <authorList>
            <person name="Teng C."/>
            <person name="Zhou Z."/>
            <person name="Molnar I."/>
            <person name="Li X."/>
            <person name="Tang R."/>
            <person name="Chen M."/>
            <person name="Wang L."/>
            <person name="Su S."/>
            <person name="Zhang W."/>
            <person name="Lin M."/>
        </authorList>
    </citation>
    <scope>NUCLEOTIDE SEQUENCE [LARGE SCALE GENOMIC DNA]</scope>
    <source>
        <strain evidence="5">ACCC05744</strain>
    </source>
</reference>
<evidence type="ECO:0000256" key="2">
    <source>
        <dbReference type="ARBA" id="ARBA00022801"/>
    </source>
</evidence>
<comment type="caution">
    <text evidence="4">The sequence shown here is derived from an EMBL/GenBank/DDBJ whole genome shotgun (WGS) entry which is preliminary data.</text>
</comment>
<dbReference type="PROSITE" id="PS51409">
    <property type="entry name" value="ARGINASE_2"/>
    <property type="match status" value="1"/>
</dbReference>
<protein>
    <submittedName>
        <fullName evidence="4">Formiminoglutamase-like protein</fullName>
    </submittedName>
</protein>
<organism evidence="4 5">
    <name type="scientific">Sphingobacterium deserti</name>
    <dbReference type="NCBI Taxonomy" id="1229276"/>
    <lineage>
        <taxon>Bacteria</taxon>
        <taxon>Pseudomonadati</taxon>
        <taxon>Bacteroidota</taxon>
        <taxon>Sphingobacteriia</taxon>
        <taxon>Sphingobacteriales</taxon>
        <taxon>Sphingobacteriaceae</taxon>
        <taxon>Sphingobacterium</taxon>
    </lineage>
</organism>
<dbReference type="Pfam" id="PF00491">
    <property type="entry name" value="Arginase"/>
    <property type="match status" value="1"/>
</dbReference>